<dbReference type="Proteomes" id="UP000805649">
    <property type="component" value="Unassembled WGS sequence"/>
</dbReference>
<sequence>MGLNINIDNHYISKIYTNGSSVSGSVLLCPEIDIPFHWLQITLVGTSHTRIDMLPVPKVIDNDFLRLDMPIDEKVYPADRVFKAGTTYNAPFEFTIPQTLLKDPCDDVLESGHIHDLHMRLPPTMGGWEKDDMSPVMASVEYVVLARVLQKHTSNLSQATEASRAIKVIPAFPEDPPLRITNLDTRYALRKSKSIRKKVLSMEKYSLDVTASQPRALHLGTTGHQLEEVPASAVIDFSFVSDSPFTTPPEVKVAQLKLEALTWFSAVSMKTLPELGEARNSGCIKHELKYVTSIKLPATDVGQITWTREDSVQGQGSTVWRAAATVPLQLPTTQKMFLPTFYSCYLARTYVLHLQTSVSGTKVCLSVPLQISTEASGHETSEPVGEELPTFDAALAWR</sequence>
<proteinExistence type="predicted"/>
<evidence type="ECO:0000313" key="2">
    <source>
        <dbReference type="Proteomes" id="UP000805649"/>
    </source>
</evidence>
<reference evidence="1 2" key="1">
    <citation type="journal article" date="2020" name="Phytopathology">
        <title>Genome Sequence Resources of Colletotrichum truncatum, C. plurivorum, C. musicola, and C. sojae: Four Species Pathogenic to Soybean (Glycine max).</title>
        <authorList>
            <person name="Rogerio F."/>
            <person name="Boufleur T.R."/>
            <person name="Ciampi-Guillardi M."/>
            <person name="Sukno S.A."/>
            <person name="Thon M.R."/>
            <person name="Massola Junior N.S."/>
            <person name="Baroncelli R."/>
        </authorList>
    </citation>
    <scope>NUCLEOTIDE SEQUENCE [LARGE SCALE GENOMIC DNA]</scope>
    <source>
        <strain evidence="1 2">CMES1059</strain>
    </source>
</reference>
<name>A0ACC3YP56_COLTU</name>
<dbReference type="EMBL" id="VUJX02000007">
    <property type="protein sequence ID" value="KAL0933656.1"/>
    <property type="molecule type" value="Genomic_DNA"/>
</dbReference>
<evidence type="ECO:0000313" key="1">
    <source>
        <dbReference type="EMBL" id="KAL0933656.1"/>
    </source>
</evidence>
<comment type="caution">
    <text evidence="1">The sequence shown here is derived from an EMBL/GenBank/DDBJ whole genome shotgun (WGS) entry which is preliminary data.</text>
</comment>
<protein>
    <submittedName>
        <fullName evidence="1">Arrestin domain-containing protein</fullName>
    </submittedName>
</protein>
<keyword evidence="2" id="KW-1185">Reference proteome</keyword>
<gene>
    <name evidence="1" type="ORF">CTRU02_210455</name>
</gene>
<organism evidence="1 2">
    <name type="scientific">Colletotrichum truncatum</name>
    <name type="common">Anthracnose fungus</name>
    <name type="synonym">Colletotrichum capsici</name>
    <dbReference type="NCBI Taxonomy" id="5467"/>
    <lineage>
        <taxon>Eukaryota</taxon>
        <taxon>Fungi</taxon>
        <taxon>Dikarya</taxon>
        <taxon>Ascomycota</taxon>
        <taxon>Pezizomycotina</taxon>
        <taxon>Sordariomycetes</taxon>
        <taxon>Hypocreomycetidae</taxon>
        <taxon>Glomerellales</taxon>
        <taxon>Glomerellaceae</taxon>
        <taxon>Colletotrichum</taxon>
        <taxon>Colletotrichum truncatum species complex</taxon>
    </lineage>
</organism>
<accession>A0ACC3YP56</accession>